<dbReference type="EMBL" id="CAUOFW020003258">
    <property type="protein sequence ID" value="CAK9158862.1"/>
    <property type="molecule type" value="Genomic_DNA"/>
</dbReference>
<evidence type="ECO:0000313" key="1">
    <source>
        <dbReference type="EMBL" id="CAK9158862.1"/>
    </source>
</evidence>
<name>A0ABC8SVW8_9AQUA</name>
<accession>A0ABC8SVW8</accession>
<keyword evidence="2" id="KW-1185">Reference proteome</keyword>
<sequence>MAVLHIEENELKQPIGEKFSPLQSRLGMLARNGTMAPINWHKWSVVSKECKEIIWDEIKENKKNNGKKMSRIQFFKVVHSKKYGRPVTDVVAQALSFMQSSFAVEEVFTQVMRPEQPGCVRIYDFGPSLRDVFGHKNSE</sequence>
<organism evidence="1 2">
    <name type="scientific">Ilex paraguariensis</name>
    <name type="common">yerba mate</name>
    <dbReference type="NCBI Taxonomy" id="185542"/>
    <lineage>
        <taxon>Eukaryota</taxon>
        <taxon>Viridiplantae</taxon>
        <taxon>Streptophyta</taxon>
        <taxon>Embryophyta</taxon>
        <taxon>Tracheophyta</taxon>
        <taxon>Spermatophyta</taxon>
        <taxon>Magnoliopsida</taxon>
        <taxon>eudicotyledons</taxon>
        <taxon>Gunneridae</taxon>
        <taxon>Pentapetalae</taxon>
        <taxon>asterids</taxon>
        <taxon>campanulids</taxon>
        <taxon>Aquifoliales</taxon>
        <taxon>Aquifoliaceae</taxon>
        <taxon>Ilex</taxon>
    </lineage>
</organism>
<dbReference type="AlphaFoldDB" id="A0ABC8SVW8"/>
<reference evidence="1 2" key="1">
    <citation type="submission" date="2024-02" db="EMBL/GenBank/DDBJ databases">
        <authorList>
            <person name="Vignale AGUSTIN F."/>
            <person name="Sosa J E."/>
            <person name="Modenutti C."/>
        </authorList>
    </citation>
    <scope>NUCLEOTIDE SEQUENCE [LARGE SCALE GENOMIC DNA]</scope>
</reference>
<gene>
    <name evidence="1" type="ORF">ILEXP_LOCUS27527</name>
</gene>
<protein>
    <submittedName>
        <fullName evidence="1">Uncharacterized protein</fullName>
    </submittedName>
</protein>
<proteinExistence type="predicted"/>
<evidence type="ECO:0000313" key="2">
    <source>
        <dbReference type="Proteomes" id="UP001642360"/>
    </source>
</evidence>
<comment type="caution">
    <text evidence="1">The sequence shown here is derived from an EMBL/GenBank/DDBJ whole genome shotgun (WGS) entry which is preliminary data.</text>
</comment>
<dbReference type="Proteomes" id="UP001642360">
    <property type="component" value="Unassembled WGS sequence"/>
</dbReference>